<keyword evidence="1" id="KW-0472">Membrane</keyword>
<evidence type="ECO:0000256" key="1">
    <source>
        <dbReference type="SAM" id="Phobius"/>
    </source>
</evidence>
<gene>
    <name evidence="2" type="ORF">H8923_03195</name>
</gene>
<protein>
    <submittedName>
        <fullName evidence="2">Uncharacterized protein</fullName>
    </submittedName>
</protein>
<dbReference type="Proteomes" id="UP000609849">
    <property type="component" value="Unassembled WGS sequence"/>
</dbReference>
<reference evidence="2 3" key="1">
    <citation type="submission" date="2020-08" db="EMBL/GenBank/DDBJ databases">
        <authorList>
            <person name="Liu C."/>
            <person name="Sun Q."/>
        </authorList>
    </citation>
    <scope>NUCLEOTIDE SEQUENCE [LARGE SCALE GENOMIC DNA]</scope>
    <source>
        <strain evidence="2 3">NSJ-18</strain>
    </source>
</reference>
<keyword evidence="3" id="KW-1185">Reference proteome</keyword>
<comment type="caution">
    <text evidence="2">The sequence shown here is derived from an EMBL/GenBank/DDBJ whole genome shotgun (WGS) entry which is preliminary data.</text>
</comment>
<keyword evidence="1" id="KW-0812">Transmembrane</keyword>
<feature type="transmembrane region" description="Helical" evidence="1">
    <location>
        <begin position="6"/>
        <end position="23"/>
    </location>
</feature>
<accession>A0ABR7JLE8</accession>
<dbReference type="EMBL" id="JACRWE010000001">
    <property type="protein sequence ID" value="MBC5995756.1"/>
    <property type="molecule type" value="Genomic_DNA"/>
</dbReference>
<name>A0ABR7JLE8_9FIRM</name>
<evidence type="ECO:0000313" key="2">
    <source>
        <dbReference type="EMBL" id="MBC5995756.1"/>
    </source>
</evidence>
<evidence type="ECO:0000313" key="3">
    <source>
        <dbReference type="Proteomes" id="UP000609849"/>
    </source>
</evidence>
<proteinExistence type="predicted"/>
<organism evidence="2 3">
    <name type="scientific">Romboutsia faecis</name>
    <dbReference type="NCBI Taxonomy" id="2764597"/>
    <lineage>
        <taxon>Bacteria</taxon>
        <taxon>Bacillati</taxon>
        <taxon>Bacillota</taxon>
        <taxon>Clostridia</taxon>
        <taxon>Peptostreptococcales</taxon>
        <taxon>Peptostreptococcaceae</taxon>
        <taxon>Romboutsia</taxon>
    </lineage>
</organism>
<keyword evidence="1" id="KW-1133">Transmembrane helix</keyword>
<dbReference type="RefSeq" id="WP_153925831.1">
    <property type="nucleotide sequence ID" value="NZ_JACRWE010000001.1"/>
</dbReference>
<sequence length="143" mass="16947">MKYIGLVLSSVCIFIIVLANLYYNSITLDMQRMKNYIVECNRILSDTIEKEELVNEKKDEYISRLISLKKGIKNSKTSFLVKDYKDYKVKSIDNLIYMISYPNDKEIYLSEVEKYNKLSEEELNKLINKDFMEVTYLSAKTYI</sequence>